<evidence type="ECO:0000313" key="3">
    <source>
        <dbReference type="Proteomes" id="UP001152888"/>
    </source>
</evidence>
<proteinExistence type="predicted"/>
<dbReference type="Proteomes" id="UP001152888">
    <property type="component" value="Unassembled WGS sequence"/>
</dbReference>
<keyword evidence="1" id="KW-1133">Transmembrane helix</keyword>
<evidence type="ECO:0000256" key="1">
    <source>
        <dbReference type="SAM" id="Phobius"/>
    </source>
</evidence>
<gene>
    <name evidence="2" type="ORF">ACAOBT_LOCUS16118</name>
</gene>
<keyword evidence="1" id="KW-0812">Transmembrane</keyword>
<sequence length="331" mass="38607">MVLVIPPHHPPKKHKYKQYIPVNALSVGSGHSKSADVLLQSTLTIADYFYNPSITMLSSQVFDVYEKPIFDDTIKGVKEFTYRPYIPSFLINDEITITINQSDAWLLMSHLADVDMVYVKGQCKRQFLIDRLNDMQITKPNIINVEDCDSRLTTTTTTKCKKIEKCIPLCLNHDSVYGICALNNCLKIKEWVYLCNSLIRSNMQQQQQQQQQELPRHHIENIRVIKQQIRQYEDTKHTLETLQRLSIQDDDDDDDDDDEAKWRRNEHNYNDTAWNYFPSPPPLNETPKEYTDKLPAYMVYYIAVCISLLIIKLLVCLYLPSRRNDICCCSS</sequence>
<dbReference type="AlphaFoldDB" id="A0A9P0KZ63"/>
<reference evidence="2" key="1">
    <citation type="submission" date="2022-03" db="EMBL/GenBank/DDBJ databases">
        <authorList>
            <person name="Sayadi A."/>
        </authorList>
    </citation>
    <scope>NUCLEOTIDE SEQUENCE</scope>
</reference>
<organism evidence="2 3">
    <name type="scientific">Acanthoscelides obtectus</name>
    <name type="common">Bean weevil</name>
    <name type="synonym">Bruchus obtectus</name>
    <dbReference type="NCBI Taxonomy" id="200917"/>
    <lineage>
        <taxon>Eukaryota</taxon>
        <taxon>Metazoa</taxon>
        <taxon>Ecdysozoa</taxon>
        <taxon>Arthropoda</taxon>
        <taxon>Hexapoda</taxon>
        <taxon>Insecta</taxon>
        <taxon>Pterygota</taxon>
        <taxon>Neoptera</taxon>
        <taxon>Endopterygota</taxon>
        <taxon>Coleoptera</taxon>
        <taxon>Polyphaga</taxon>
        <taxon>Cucujiformia</taxon>
        <taxon>Chrysomeloidea</taxon>
        <taxon>Chrysomelidae</taxon>
        <taxon>Bruchinae</taxon>
        <taxon>Bruchini</taxon>
        <taxon>Acanthoscelides</taxon>
    </lineage>
</organism>
<name>A0A9P0KZ63_ACAOB</name>
<dbReference type="OrthoDB" id="6746907at2759"/>
<protein>
    <submittedName>
        <fullName evidence="2">Uncharacterized protein</fullName>
    </submittedName>
</protein>
<evidence type="ECO:0000313" key="2">
    <source>
        <dbReference type="EMBL" id="CAH1984488.1"/>
    </source>
</evidence>
<keyword evidence="3" id="KW-1185">Reference proteome</keyword>
<dbReference type="EMBL" id="CAKOFQ010006958">
    <property type="protein sequence ID" value="CAH1984488.1"/>
    <property type="molecule type" value="Genomic_DNA"/>
</dbReference>
<accession>A0A9P0KZ63</accession>
<comment type="caution">
    <text evidence="2">The sequence shown here is derived from an EMBL/GenBank/DDBJ whole genome shotgun (WGS) entry which is preliminary data.</text>
</comment>
<keyword evidence="1" id="KW-0472">Membrane</keyword>
<feature type="transmembrane region" description="Helical" evidence="1">
    <location>
        <begin position="298"/>
        <end position="319"/>
    </location>
</feature>